<accession>W0RQL3</accession>
<evidence type="ECO:0000259" key="1">
    <source>
        <dbReference type="Pfam" id="PF25653"/>
    </source>
</evidence>
<dbReference type="STRING" id="861299.J421_4296"/>
<protein>
    <submittedName>
        <fullName evidence="2">Hydroxymethylglutaryl-CoA reductase (NADPH) 1</fullName>
    </submittedName>
</protein>
<dbReference type="KEGG" id="gba:J421_4296"/>
<dbReference type="EMBL" id="CP007128">
    <property type="protein sequence ID" value="AHG91833.1"/>
    <property type="molecule type" value="Genomic_DNA"/>
</dbReference>
<sequence>MFFQSMLKKLYTIGSLQATDDGFRFQLKNRLLPAKLLGVRRVAVDGRDVPLDGAELVTGDGRVLRPSDVSPATPLEFDLGETFDVRLRGAPLAPGPHAIAIEFSSEPFGALALDVEDTLAG</sequence>
<reference evidence="2 3" key="1">
    <citation type="journal article" date="2014" name="Genome Announc.">
        <title>Genome Sequence and Methylome of Soil Bacterium Gemmatirosa kalamazoonensis KBS708T, a Member of the Rarely Cultivated Gemmatimonadetes Phylum.</title>
        <authorList>
            <person name="Debruyn J.M."/>
            <person name="Radosevich M."/>
            <person name="Wommack K.E."/>
            <person name="Polson S.W."/>
            <person name="Hauser L.J."/>
            <person name="Fawaz M.N."/>
            <person name="Korlach J."/>
            <person name="Tsai Y.C."/>
        </authorList>
    </citation>
    <scope>NUCLEOTIDE SEQUENCE [LARGE SCALE GENOMIC DNA]</scope>
    <source>
        <strain evidence="2 3">KBS708</strain>
    </source>
</reference>
<evidence type="ECO:0000313" key="3">
    <source>
        <dbReference type="Proteomes" id="UP000019151"/>
    </source>
</evidence>
<organism evidence="2 3">
    <name type="scientific">Gemmatirosa kalamazoonensis</name>
    <dbReference type="NCBI Taxonomy" id="861299"/>
    <lineage>
        <taxon>Bacteria</taxon>
        <taxon>Pseudomonadati</taxon>
        <taxon>Gemmatimonadota</taxon>
        <taxon>Gemmatimonadia</taxon>
        <taxon>Gemmatimonadales</taxon>
        <taxon>Gemmatimonadaceae</taxon>
        <taxon>Gemmatirosa</taxon>
    </lineage>
</organism>
<evidence type="ECO:0000313" key="2">
    <source>
        <dbReference type="EMBL" id="AHG91833.1"/>
    </source>
</evidence>
<dbReference type="AlphaFoldDB" id="W0RQL3"/>
<feature type="domain" description="Hydroxymethylglutaryl-CoA reductase-like" evidence="1">
    <location>
        <begin position="6"/>
        <end position="119"/>
    </location>
</feature>
<dbReference type="InParanoid" id="W0RQL3"/>
<dbReference type="HOGENOM" id="CLU_2079503_0_0_0"/>
<dbReference type="Pfam" id="PF25653">
    <property type="entry name" value="HMG-CoA_red_N"/>
    <property type="match status" value="1"/>
</dbReference>
<dbReference type="RefSeq" id="WP_025413267.1">
    <property type="nucleotide sequence ID" value="NZ_CP007128.1"/>
</dbReference>
<name>W0RQL3_9BACT</name>
<dbReference type="Proteomes" id="UP000019151">
    <property type="component" value="Chromosome"/>
</dbReference>
<dbReference type="InterPro" id="IPR057868">
    <property type="entry name" value="HMG-CoA"/>
</dbReference>
<keyword evidence="3" id="KW-1185">Reference proteome</keyword>
<gene>
    <name evidence="2" type="ORF">J421_4296</name>
</gene>
<dbReference type="eggNOG" id="COG1257">
    <property type="taxonomic scope" value="Bacteria"/>
</dbReference>
<proteinExistence type="predicted"/>